<sequence length="98" mass="11385">MSEQTQLPGQVVIVCVMQESDSFMGQKFDGYVYLLNPEHKEMFERHLQAHKSRENYSHIISHANHYITSTGFDALHAAIRKDANRPWLWSDTDYTITA</sequence>
<dbReference type="Proteomes" id="UP000827609">
    <property type="component" value="Segment"/>
</dbReference>
<keyword evidence="2" id="KW-1185">Reference proteome</keyword>
<evidence type="ECO:0000313" key="2">
    <source>
        <dbReference type="Proteomes" id="UP000827609"/>
    </source>
</evidence>
<proteinExistence type="predicted"/>
<accession>A0AAE7WUS2</accession>
<evidence type="ECO:0000313" key="1">
    <source>
        <dbReference type="EMBL" id="QYW04988.1"/>
    </source>
</evidence>
<dbReference type="EMBL" id="MZ475896">
    <property type="protein sequence ID" value="QYW04988.1"/>
    <property type="molecule type" value="Genomic_DNA"/>
</dbReference>
<reference evidence="1" key="1">
    <citation type="submission" date="2021-06" db="EMBL/GenBank/DDBJ databases">
        <title>Complete genome sequence of Erwinia phage pEa_SNUABM_7.</title>
        <authorList>
            <person name="Kim S.G."/>
            <person name="Park S.C."/>
        </authorList>
    </citation>
    <scope>NUCLEOTIDE SEQUENCE</scope>
</reference>
<gene>
    <name evidence="1" type="ORF">pEaSNUABM7_00320</name>
</gene>
<organism evidence="1 2">
    <name type="scientific">Erwinia phage pEa_SNUABM_7</name>
    <dbReference type="NCBI Taxonomy" id="2866695"/>
    <lineage>
        <taxon>Viruses</taxon>
        <taxon>Duplodnaviria</taxon>
        <taxon>Heunggongvirae</taxon>
        <taxon>Uroviricota</taxon>
        <taxon>Caudoviricetes</taxon>
        <taxon>Snuvirus</taxon>
        <taxon>Snuvirus SNUABM7</taxon>
    </lineage>
</organism>
<protein>
    <submittedName>
        <fullName evidence="1">Uncharacterized protein</fullName>
    </submittedName>
</protein>
<name>A0AAE7WUS2_9CAUD</name>